<name>A0A319EHZ6_ASPSB</name>
<dbReference type="Pfam" id="PF20263">
    <property type="entry name" value="LYRM2-like"/>
    <property type="match status" value="1"/>
</dbReference>
<dbReference type="Proteomes" id="UP000248423">
    <property type="component" value="Unassembled WGS sequence"/>
</dbReference>
<evidence type="ECO:0000313" key="3">
    <source>
        <dbReference type="Proteomes" id="UP000248423"/>
    </source>
</evidence>
<dbReference type="OrthoDB" id="5521299at2759"/>
<reference evidence="2 3" key="1">
    <citation type="submission" date="2018-02" db="EMBL/GenBank/DDBJ databases">
        <title>The genomes of Aspergillus section Nigri reveals drivers in fungal speciation.</title>
        <authorList>
            <consortium name="DOE Joint Genome Institute"/>
            <person name="Vesth T.C."/>
            <person name="Nybo J."/>
            <person name="Theobald S."/>
            <person name="Brandl J."/>
            <person name="Frisvad J.C."/>
            <person name="Nielsen K.F."/>
            <person name="Lyhne E.K."/>
            <person name="Kogle M.E."/>
            <person name="Kuo A."/>
            <person name="Riley R."/>
            <person name="Clum A."/>
            <person name="Nolan M."/>
            <person name="Lipzen A."/>
            <person name="Salamov A."/>
            <person name="Henrissat B."/>
            <person name="Wiebenga A."/>
            <person name="De vries R.P."/>
            <person name="Grigoriev I.V."/>
            <person name="Mortensen U.H."/>
            <person name="Andersen M.R."/>
            <person name="Baker S.E."/>
        </authorList>
    </citation>
    <scope>NUCLEOTIDE SEQUENCE [LARGE SCALE GENOMIC DNA]</scope>
    <source>
        <strain evidence="2 3">CBS 121057</strain>
    </source>
</reference>
<dbReference type="VEuPathDB" id="FungiDB:BO78DRAFT_307340"/>
<proteinExistence type="predicted"/>
<evidence type="ECO:0000259" key="1">
    <source>
        <dbReference type="Pfam" id="PF20263"/>
    </source>
</evidence>
<dbReference type="InterPro" id="IPR046896">
    <property type="entry name" value="Cup1-like_N"/>
</dbReference>
<evidence type="ECO:0000313" key="2">
    <source>
        <dbReference type="EMBL" id="PYI09897.1"/>
    </source>
</evidence>
<sequence length="341" mass="39342">MSNTISNTLSNTKLPRKIWLHLFRALLRQCSYLPDPVARVNMQAYTIDRFRHNVQKNKRKRPDLLRQNMLRKTAIQQLSLLSRANEGYSKPLEKVLQLAYGRRGKRRHELIQAFLAPAGEKHMAKFEDGWEPPSLMVHLLKAQNHNAMITLLNAGLYVKETEPNVPSENIWGRPLSKARRTNIRKEWYVRSQGNMFPPLLDAELEVLEGLMSGAIPWTPPKRRKAIETSPPHVEPDINLALFLKRGPSKGETFEKYVDGRPHVITRRFMQRLWKRLSCLVPRVKWDAANQKPMFTWDVIHTGPQVAISTEESIAQQIFGGVDANGRKIKDDEPQIEPQQSD</sequence>
<dbReference type="EMBL" id="KZ826325">
    <property type="protein sequence ID" value="PYI09897.1"/>
    <property type="molecule type" value="Genomic_DNA"/>
</dbReference>
<protein>
    <recommendedName>
        <fullName evidence="1">LYR motif-containing protein Cup1-like N-terminal domain-containing protein</fullName>
    </recommendedName>
</protein>
<accession>A0A319EHZ6</accession>
<gene>
    <name evidence="2" type="ORF">BO78DRAFT_307340</name>
</gene>
<dbReference type="AlphaFoldDB" id="A0A319EHZ6"/>
<dbReference type="CDD" id="cd20273">
    <property type="entry name" value="Complex1_LYR_unchar"/>
    <property type="match status" value="1"/>
</dbReference>
<feature type="domain" description="LYR motif-containing protein Cup1-like N-terminal" evidence="1">
    <location>
        <begin position="22"/>
        <end position="110"/>
    </location>
</feature>
<organism evidence="2 3">
    <name type="scientific">Aspergillus sclerotiicarbonarius (strain CBS 121057 / IBT 28362)</name>
    <dbReference type="NCBI Taxonomy" id="1448318"/>
    <lineage>
        <taxon>Eukaryota</taxon>
        <taxon>Fungi</taxon>
        <taxon>Dikarya</taxon>
        <taxon>Ascomycota</taxon>
        <taxon>Pezizomycotina</taxon>
        <taxon>Eurotiomycetes</taxon>
        <taxon>Eurotiomycetidae</taxon>
        <taxon>Eurotiales</taxon>
        <taxon>Aspergillaceae</taxon>
        <taxon>Aspergillus</taxon>
        <taxon>Aspergillus subgen. Circumdati</taxon>
    </lineage>
</organism>
<keyword evidence="3" id="KW-1185">Reference proteome</keyword>